<evidence type="ECO:0000256" key="1">
    <source>
        <dbReference type="ARBA" id="ARBA00022490"/>
    </source>
</evidence>
<dbReference type="GO" id="GO:0005524">
    <property type="term" value="F:ATP binding"/>
    <property type="evidence" value="ECO:0007669"/>
    <property type="project" value="UniProtKB-KW"/>
</dbReference>
<gene>
    <name evidence="9" type="primary">coaD</name>
    <name evidence="11" type="ORF">N866_03710</name>
</gene>
<dbReference type="Pfam" id="PF01467">
    <property type="entry name" value="CTP_transf_like"/>
    <property type="match status" value="1"/>
</dbReference>
<evidence type="ECO:0000256" key="3">
    <source>
        <dbReference type="ARBA" id="ARBA00022695"/>
    </source>
</evidence>
<dbReference type="Gene3D" id="3.40.50.620">
    <property type="entry name" value="HUPs"/>
    <property type="match status" value="1"/>
</dbReference>
<dbReference type="OrthoDB" id="9806661at2"/>
<dbReference type="PRINTS" id="PR01020">
    <property type="entry name" value="LPSBIOSNTHSS"/>
</dbReference>
<evidence type="ECO:0000256" key="7">
    <source>
        <dbReference type="ARBA" id="ARBA00022993"/>
    </source>
</evidence>
<dbReference type="GO" id="GO:0004595">
    <property type="term" value="F:pantetheine-phosphate adenylyltransferase activity"/>
    <property type="evidence" value="ECO:0007669"/>
    <property type="project" value="UniProtKB-UniRule"/>
</dbReference>
<keyword evidence="3 9" id="KW-0548">Nucleotidyltransferase</keyword>
<feature type="binding site" evidence="9">
    <location>
        <position position="35"/>
    </location>
    <ligand>
        <name>ATP</name>
        <dbReference type="ChEBI" id="CHEBI:30616"/>
    </ligand>
</feature>
<dbReference type="PANTHER" id="PTHR21342:SF1">
    <property type="entry name" value="PHOSPHOPANTETHEINE ADENYLYLTRANSFERASE"/>
    <property type="match status" value="1"/>
</dbReference>
<dbReference type="InterPro" id="IPR014729">
    <property type="entry name" value="Rossmann-like_a/b/a_fold"/>
</dbReference>
<dbReference type="InterPro" id="IPR004821">
    <property type="entry name" value="Cyt_trans-like"/>
</dbReference>
<keyword evidence="4 9" id="KW-0547">Nucleotide-binding</keyword>
<feature type="binding site" evidence="9">
    <location>
        <position position="105"/>
    </location>
    <ligand>
        <name>substrate</name>
    </ligand>
</feature>
<dbReference type="NCBIfam" id="TIGR01510">
    <property type="entry name" value="coaD_prev_kdtB"/>
    <property type="match status" value="1"/>
</dbReference>
<feature type="binding site" evidence="9">
    <location>
        <begin position="106"/>
        <end position="108"/>
    </location>
    <ligand>
        <name>ATP</name>
        <dbReference type="ChEBI" id="CHEBI:30616"/>
    </ligand>
</feature>
<feature type="binding site" evidence="9">
    <location>
        <begin position="27"/>
        <end position="28"/>
    </location>
    <ligand>
        <name>ATP</name>
        <dbReference type="ChEBI" id="CHEBI:30616"/>
    </ligand>
</feature>
<feature type="domain" description="Cytidyltransferase-like" evidence="10">
    <location>
        <begin position="23"/>
        <end position="149"/>
    </location>
</feature>
<evidence type="ECO:0000256" key="5">
    <source>
        <dbReference type="ARBA" id="ARBA00022840"/>
    </source>
</evidence>
<evidence type="ECO:0000313" key="11">
    <source>
        <dbReference type="EMBL" id="EYR63005.1"/>
    </source>
</evidence>
<comment type="pathway">
    <text evidence="9">Cofactor biosynthesis; coenzyme A biosynthesis; CoA from (R)-pantothenate: step 4/5.</text>
</comment>
<proteinExistence type="inferred from homology"/>
<dbReference type="EMBL" id="AXCW01000139">
    <property type="protein sequence ID" value="EYR63005.1"/>
    <property type="molecule type" value="Genomic_DNA"/>
</dbReference>
<dbReference type="PANTHER" id="PTHR21342">
    <property type="entry name" value="PHOSPHOPANTETHEINE ADENYLYLTRANSFERASE"/>
    <property type="match status" value="1"/>
</dbReference>
<comment type="catalytic activity">
    <reaction evidence="8 9">
        <text>(R)-4'-phosphopantetheine + ATP + H(+) = 3'-dephospho-CoA + diphosphate</text>
        <dbReference type="Rhea" id="RHEA:19801"/>
        <dbReference type="ChEBI" id="CHEBI:15378"/>
        <dbReference type="ChEBI" id="CHEBI:30616"/>
        <dbReference type="ChEBI" id="CHEBI:33019"/>
        <dbReference type="ChEBI" id="CHEBI:57328"/>
        <dbReference type="ChEBI" id="CHEBI:61723"/>
        <dbReference type="EC" id="2.7.7.3"/>
    </reaction>
</comment>
<keyword evidence="1 9" id="KW-0963">Cytoplasm</keyword>
<dbReference type="CDD" id="cd02163">
    <property type="entry name" value="PPAT"/>
    <property type="match status" value="1"/>
</dbReference>
<feature type="binding site" evidence="9">
    <location>
        <position position="116"/>
    </location>
    <ligand>
        <name>ATP</name>
        <dbReference type="ChEBI" id="CHEBI:30616"/>
    </ligand>
</feature>
<feature type="binding site" evidence="9">
    <location>
        <position position="59"/>
    </location>
    <ligand>
        <name>substrate</name>
    </ligand>
</feature>
<evidence type="ECO:0000313" key="12">
    <source>
        <dbReference type="Proteomes" id="UP000019753"/>
    </source>
</evidence>
<comment type="subunit">
    <text evidence="9">Homohexamer.</text>
</comment>
<keyword evidence="7 9" id="KW-0173">Coenzyme A biosynthesis</keyword>
<dbReference type="NCBIfam" id="TIGR00125">
    <property type="entry name" value="cyt_tran_rel"/>
    <property type="match status" value="1"/>
</dbReference>
<keyword evidence="5 9" id="KW-0067">ATP-binding</keyword>
<evidence type="ECO:0000256" key="8">
    <source>
        <dbReference type="ARBA" id="ARBA00029346"/>
    </source>
</evidence>
<dbReference type="EC" id="2.7.7.3" evidence="9"/>
<reference evidence="11" key="1">
    <citation type="submission" date="2014-01" db="EMBL/GenBank/DDBJ databases">
        <title>Actinotalea ferrariae CF5-4.</title>
        <authorList>
            <person name="Chen F."/>
            <person name="Li Y."/>
            <person name="Wang G."/>
        </authorList>
    </citation>
    <scope>NUCLEOTIDE SEQUENCE [LARGE SCALE GENOMIC DNA]</scope>
    <source>
        <strain evidence="11">CF5-4</strain>
    </source>
</reference>
<evidence type="ECO:0000256" key="6">
    <source>
        <dbReference type="ARBA" id="ARBA00022842"/>
    </source>
</evidence>
<comment type="subcellular location">
    <subcellularLocation>
        <location evidence="9">Cytoplasm</location>
    </subcellularLocation>
</comment>
<keyword evidence="2 9" id="KW-0808">Transferase</keyword>
<dbReference type="GO" id="GO:0015937">
    <property type="term" value="P:coenzyme A biosynthetic process"/>
    <property type="evidence" value="ECO:0007669"/>
    <property type="project" value="UniProtKB-UniRule"/>
</dbReference>
<comment type="caution">
    <text evidence="11">The sequence shown here is derived from an EMBL/GenBank/DDBJ whole genome shotgun (WGS) entry which is preliminary data.</text>
</comment>
<name>A0A021VSI5_9CELL</name>
<dbReference type="HAMAP" id="MF_00151">
    <property type="entry name" value="PPAT_bact"/>
    <property type="match status" value="1"/>
</dbReference>
<organism evidence="11 12">
    <name type="scientific">Actinotalea ferrariae CF5-4</name>
    <dbReference type="NCBI Taxonomy" id="948458"/>
    <lineage>
        <taxon>Bacteria</taxon>
        <taxon>Bacillati</taxon>
        <taxon>Actinomycetota</taxon>
        <taxon>Actinomycetes</taxon>
        <taxon>Micrococcales</taxon>
        <taxon>Cellulomonadaceae</taxon>
        <taxon>Actinotalea</taxon>
    </lineage>
</organism>
<feature type="binding site" evidence="9">
    <location>
        <begin position="140"/>
        <end position="146"/>
    </location>
    <ligand>
        <name>ATP</name>
        <dbReference type="ChEBI" id="CHEBI:30616"/>
    </ligand>
</feature>
<comment type="similarity">
    <text evidence="9">Belongs to the bacterial CoaD family.</text>
</comment>
<evidence type="ECO:0000259" key="10">
    <source>
        <dbReference type="Pfam" id="PF01467"/>
    </source>
</evidence>
<dbReference type="GO" id="GO:0005737">
    <property type="term" value="C:cytoplasm"/>
    <property type="evidence" value="ECO:0007669"/>
    <property type="project" value="UniProtKB-SubCell"/>
</dbReference>
<dbReference type="AlphaFoldDB" id="A0A021VSI5"/>
<accession>A0A021VSI5</accession>
<dbReference type="SUPFAM" id="SSF52374">
    <property type="entry name" value="Nucleotidylyl transferase"/>
    <property type="match status" value="1"/>
</dbReference>
<comment type="function">
    <text evidence="9">Reversibly transfers an adenylyl group from ATP to 4'-phosphopantetheine, yielding dephospho-CoA (dPCoA) and pyrophosphate.</text>
</comment>
<feature type="binding site" evidence="9">
    <location>
        <position position="27"/>
    </location>
    <ligand>
        <name>substrate</name>
    </ligand>
</feature>
<dbReference type="Proteomes" id="UP000019753">
    <property type="component" value="Unassembled WGS sequence"/>
</dbReference>
<protein>
    <recommendedName>
        <fullName evidence="9">Phosphopantetheine adenylyltransferase</fullName>
        <ecNumber evidence="9">2.7.7.3</ecNumber>
    </recommendedName>
    <alternativeName>
        <fullName evidence="9">Dephospho-CoA pyrophosphorylase</fullName>
    </alternativeName>
    <alternativeName>
        <fullName evidence="9">Pantetheine-phosphate adenylyltransferase</fullName>
        <shortName evidence="9">PPAT</shortName>
    </alternativeName>
</protein>
<keyword evidence="6 9" id="KW-0460">Magnesium</keyword>
<evidence type="ECO:0000256" key="4">
    <source>
        <dbReference type="ARBA" id="ARBA00022741"/>
    </source>
</evidence>
<feature type="site" description="Transition state stabilizer" evidence="9">
    <location>
        <position position="35"/>
    </location>
</feature>
<sequence>MNDPTGPFPPLGADGAAAAGVAVCPGSYDPVTLGHLDVIGRAARLFGQVVVAVATNASKSALLDAPTRVELARAAVADLPNVRVEVVPGLLVDFCRSVGATALVKGLRGGADYDAELPMALMNRHLTGVETVFLPADRSVAHIASSLVKDVARHGGRIDDLVPPGVTGAVLARLADLGHLGPVGSTDGDRRAPR</sequence>
<feature type="binding site" evidence="9">
    <location>
        <position position="91"/>
    </location>
    <ligand>
        <name>substrate</name>
    </ligand>
</feature>
<dbReference type="UniPathway" id="UPA00241">
    <property type="reaction ID" value="UER00355"/>
</dbReference>
<keyword evidence="12" id="KW-1185">Reference proteome</keyword>
<dbReference type="InterPro" id="IPR001980">
    <property type="entry name" value="PPAT"/>
</dbReference>
<comment type="cofactor">
    <cofactor evidence="9">
        <name>Mg(2+)</name>
        <dbReference type="ChEBI" id="CHEBI:18420"/>
    </cofactor>
</comment>
<evidence type="ECO:0000256" key="2">
    <source>
        <dbReference type="ARBA" id="ARBA00022679"/>
    </source>
</evidence>
<evidence type="ECO:0000256" key="9">
    <source>
        <dbReference type="HAMAP-Rule" id="MF_00151"/>
    </source>
</evidence>